<evidence type="ECO:0000313" key="3">
    <source>
        <dbReference type="Proteomes" id="UP001066276"/>
    </source>
</evidence>
<keyword evidence="3" id="KW-1185">Reference proteome</keyword>
<proteinExistence type="predicted"/>
<feature type="region of interest" description="Disordered" evidence="1">
    <location>
        <begin position="53"/>
        <end position="109"/>
    </location>
</feature>
<sequence>MSRRFSVVVPPPRPIPPRPNCGRRLLFGCRSAPCLCWVRSPVTAHEAALLGRSSWLPHPPTASTARAQTASQLGSPCRPAGRSSDSSARSPGPPGAPRPSGTPSLVGARDRYAAAEARVTVLLATHLLTLPSWPHPCSQDF</sequence>
<dbReference type="AlphaFoldDB" id="A0AAV7PYH7"/>
<accession>A0AAV7PYH7</accession>
<dbReference type="Proteomes" id="UP001066276">
    <property type="component" value="Chromosome 7"/>
</dbReference>
<reference evidence="2" key="1">
    <citation type="journal article" date="2022" name="bioRxiv">
        <title>Sequencing and chromosome-scale assembly of the giantPleurodeles waltlgenome.</title>
        <authorList>
            <person name="Brown T."/>
            <person name="Elewa A."/>
            <person name="Iarovenko S."/>
            <person name="Subramanian E."/>
            <person name="Araus A.J."/>
            <person name="Petzold A."/>
            <person name="Susuki M."/>
            <person name="Suzuki K.-i.T."/>
            <person name="Hayashi T."/>
            <person name="Toyoda A."/>
            <person name="Oliveira C."/>
            <person name="Osipova E."/>
            <person name="Leigh N.D."/>
            <person name="Simon A."/>
            <person name="Yun M.H."/>
        </authorList>
    </citation>
    <scope>NUCLEOTIDE SEQUENCE</scope>
    <source>
        <strain evidence="2">20211129_DDA</strain>
        <tissue evidence="2">Liver</tissue>
    </source>
</reference>
<gene>
    <name evidence="2" type="ORF">NDU88_009903</name>
</gene>
<name>A0AAV7PYH7_PLEWA</name>
<organism evidence="2 3">
    <name type="scientific">Pleurodeles waltl</name>
    <name type="common">Iberian ribbed newt</name>
    <dbReference type="NCBI Taxonomy" id="8319"/>
    <lineage>
        <taxon>Eukaryota</taxon>
        <taxon>Metazoa</taxon>
        <taxon>Chordata</taxon>
        <taxon>Craniata</taxon>
        <taxon>Vertebrata</taxon>
        <taxon>Euteleostomi</taxon>
        <taxon>Amphibia</taxon>
        <taxon>Batrachia</taxon>
        <taxon>Caudata</taxon>
        <taxon>Salamandroidea</taxon>
        <taxon>Salamandridae</taxon>
        <taxon>Pleurodelinae</taxon>
        <taxon>Pleurodeles</taxon>
    </lineage>
</organism>
<dbReference type="EMBL" id="JANPWB010000011">
    <property type="protein sequence ID" value="KAJ1131568.1"/>
    <property type="molecule type" value="Genomic_DNA"/>
</dbReference>
<evidence type="ECO:0000256" key="1">
    <source>
        <dbReference type="SAM" id="MobiDB-lite"/>
    </source>
</evidence>
<comment type="caution">
    <text evidence="2">The sequence shown here is derived from an EMBL/GenBank/DDBJ whole genome shotgun (WGS) entry which is preliminary data.</text>
</comment>
<feature type="compositionally biased region" description="Low complexity" evidence="1">
    <location>
        <begin position="61"/>
        <end position="90"/>
    </location>
</feature>
<protein>
    <submittedName>
        <fullName evidence="2">Uncharacterized protein</fullName>
    </submittedName>
</protein>
<evidence type="ECO:0000313" key="2">
    <source>
        <dbReference type="EMBL" id="KAJ1131568.1"/>
    </source>
</evidence>